<dbReference type="Gene3D" id="3.40.50.720">
    <property type="entry name" value="NAD(P)-binding Rossmann-like Domain"/>
    <property type="match status" value="1"/>
</dbReference>
<dbReference type="Pfam" id="PF01408">
    <property type="entry name" value="GFO_IDH_MocA"/>
    <property type="match status" value="1"/>
</dbReference>
<evidence type="ECO:0000259" key="2">
    <source>
        <dbReference type="Pfam" id="PF02894"/>
    </source>
</evidence>
<evidence type="ECO:0000259" key="1">
    <source>
        <dbReference type="Pfam" id="PF01408"/>
    </source>
</evidence>
<dbReference type="InterPro" id="IPR036291">
    <property type="entry name" value="NAD(P)-bd_dom_sf"/>
</dbReference>
<dbReference type="SUPFAM" id="SSF55347">
    <property type="entry name" value="Glyceraldehyde-3-phosphate dehydrogenase-like, C-terminal domain"/>
    <property type="match status" value="1"/>
</dbReference>
<dbReference type="SUPFAM" id="SSF51735">
    <property type="entry name" value="NAD(P)-binding Rossmann-fold domains"/>
    <property type="match status" value="1"/>
</dbReference>
<dbReference type="PANTHER" id="PTHR43249:SF1">
    <property type="entry name" value="D-GLUCOSIDE 3-DEHYDROGENASE"/>
    <property type="match status" value="1"/>
</dbReference>
<name>A0A7V2B137_RHOMR</name>
<dbReference type="Gene3D" id="3.30.360.10">
    <property type="entry name" value="Dihydrodipicolinate Reductase, domain 2"/>
    <property type="match status" value="1"/>
</dbReference>
<dbReference type="InterPro" id="IPR004104">
    <property type="entry name" value="Gfo/Idh/MocA-like_OxRdtase_C"/>
</dbReference>
<dbReference type="InterPro" id="IPR000683">
    <property type="entry name" value="Gfo/Idh/MocA-like_OxRdtase_N"/>
</dbReference>
<dbReference type="PANTHER" id="PTHR43249">
    <property type="entry name" value="UDP-N-ACETYL-2-AMINO-2-DEOXY-D-GLUCURONATE OXIDASE"/>
    <property type="match status" value="1"/>
</dbReference>
<dbReference type="GO" id="GO:0000166">
    <property type="term" value="F:nucleotide binding"/>
    <property type="evidence" value="ECO:0007669"/>
    <property type="project" value="InterPro"/>
</dbReference>
<organism evidence="3">
    <name type="scientific">Rhodothermus marinus</name>
    <name type="common">Rhodothermus obamensis</name>
    <dbReference type="NCBI Taxonomy" id="29549"/>
    <lineage>
        <taxon>Bacteria</taxon>
        <taxon>Pseudomonadati</taxon>
        <taxon>Rhodothermota</taxon>
        <taxon>Rhodothermia</taxon>
        <taxon>Rhodothermales</taxon>
        <taxon>Rhodothermaceae</taxon>
        <taxon>Rhodothermus</taxon>
    </lineage>
</organism>
<dbReference type="EMBL" id="DSGB01000005">
    <property type="protein sequence ID" value="HER96343.1"/>
    <property type="molecule type" value="Genomic_DNA"/>
</dbReference>
<protein>
    <submittedName>
        <fullName evidence="3">Gfo/Idh/MocA family oxidoreductase</fullName>
    </submittedName>
</protein>
<dbReference type="AlphaFoldDB" id="A0A7V2B137"/>
<reference evidence="3" key="1">
    <citation type="journal article" date="2020" name="mSystems">
        <title>Genome- and Community-Level Interaction Insights into Carbon Utilization and Element Cycling Functions of Hydrothermarchaeota in Hydrothermal Sediment.</title>
        <authorList>
            <person name="Zhou Z."/>
            <person name="Liu Y."/>
            <person name="Xu W."/>
            <person name="Pan J."/>
            <person name="Luo Z.H."/>
            <person name="Li M."/>
        </authorList>
    </citation>
    <scope>NUCLEOTIDE SEQUENCE [LARGE SCALE GENOMIC DNA]</scope>
    <source>
        <strain evidence="3">SpSt-143</strain>
    </source>
</reference>
<accession>A0A7V2B137</accession>
<sequence length="311" mass="35354">MKRFALTGAAGYIAPRHLQAMRDVGGVLVAALDVVDAVGVLDRFFPEAAFFLHPEQFEAHLEDLKDRGEGIDYLAICAPNYLHGAHIRMAFRQGADALCEKPLVLELAELARLRELEVRWGRRVWTVLQLRVHPALAALRERLAAEQGVKEVELTYITGRGPWYLQSWKAREELSGGLAMNIGVHFFDLLHWFFGPLVEAQLHLRTPTAWAGYVELERARVRWFLSIDARWVPETLKMQGQRTYRSIRIDGEEVEFSEGFTELHTTVYRQTLAGAGFGIDEAAPAIETVNRLRHLEVQQPSAHQAHRFLNL</sequence>
<feature type="domain" description="Gfo/Idh/MocA-like oxidoreductase N-terminal" evidence="1">
    <location>
        <begin position="3"/>
        <end position="125"/>
    </location>
</feature>
<evidence type="ECO:0000313" key="3">
    <source>
        <dbReference type="EMBL" id="HER96343.1"/>
    </source>
</evidence>
<dbReference type="InterPro" id="IPR052515">
    <property type="entry name" value="Gfo/Idh/MocA_Oxidoreductase"/>
</dbReference>
<proteinExistence type="predicted"/>
<feature type="domain" description="Gfo/Idh/MocA-like oxidoreductase C-terminal" evidence="2">
    <location>
        <begin position="149"/>
        <end position="206"/>
    </location>
</feature>
<dbReference type="Pfam" id="PF02894">
    <property type="entry name" value="GFO_IDH_MocA_C"/>
    <property type="match status" value="1"/>
</dbReference>
<gene>
    <name evidence="3" type="ORF">ENO59_07480</name>
</gene>
<comment type="caution">
    <text evidence="3">The sequence shown here is derived from an EMBL/GenBank/DDBJ whole genome shotgun (WGS) entry which is preliminary data.</text>
</comment>